<name>A0A182UFZ4_9DIPT</name>
<dbReference type="Proteomes" id="UP000075902">
    <property type="component" value="Unassembled WGS sequence"/>
</dbReference>
<reference evidence="2" key="1">
    <citation type="submission" date="2014-01" db="EMBL/GenBank/DDBJ databases">
        <title>The Genome Sequence of Anopheles melas CM1001059_A (V2).</title>
        <authorList>
            <consortium name="The Broad Institute Genomics Platform"/>
            <person name="Neafsey D.E."/>
            <person name="Besansky N."/>
            <person name="Howell P."/>
            <person name="Walton C."/>
            <person name="Young S.K."/>
            <person name="Zeng Q."/>
            <person name="Gargeya S."/>
            <person name="Fitzgerald M."/>
            <person name="Haas B."/>
            <person name="Abouelleil A."/>
            <person name="Allen A.W."/>
            <person name="Alvarado L."/>
            <person name="Arachchi H.M."/>
            <person name="Berlin A.M."/>
            <person name="Chapman S.B."/>
            <person name="Gainer-Dewar J."/>
            <person name="Goldberg J."/>
            <person name="Griggs A."/>
            <person name="Gujja S."/>
            <person name="Hansen M."/>
            <person name="Howarth C."/>
            <person name="Imamovic A."/>
            <person name="Ireland A."/>
            <person name="Larimer J."/>
            <person name="McCowan C."/>
            <person name="Murphy C."/>
            <person name="Pearson M."/>
            <person name="Poon T.W."/>
            <person name="Priest M."/>
            <person name="Roberts A."/>
            <person name="Saif S."/>
            <person name="Shea T."/>
            <person name="Sisk P."/>
            <person name="Sykes S."/>
            <person name="Wortman J."/>
            <person name="Nusbaum C."/>
            <person name="Birren B."/>
        </authorList>
    </citation>
    <scope>NUCLEOTIDE SEQUENCE [LARGE SCALE GENOMIC DNA]</scope>
    <source>
        <strain evidence="2">CM1001059</strain>
    </source>
</reference>
<evidence type="ECO:0000313" key="2">
    <source>
        <dbReference type="Proteomes" id="UP000075902"/>
    </source>
</evidence>
<protein>
    <submittedName>
        <fullName evidence="1">Uncharacterized protein</fullName>
    </submittedName>
</protein>
<keyword evidence="2" id="KW-1185">Reference proteome</keyword>
<dbReference type="VEuPathDB" id="VectorBase:AMEC019709"/>
<evidence type="ECO:0000313" key="1">
    <source>
        <dbReference type="EnsemblMetazoa" id="AMEC019709-PA"/>
    </source>
</evidence>
<organism evidence="1 2">
    <name type="scientific">Anopheles melas</name>
    <dbReference type="NCBI Taxonomy" id="34690"/>
    <lineage>
        <taxon>Eukaryota</taxon>
        <taxon>Metazoa</taxon>
        <taxon>Ecdysozoa</taxon>
        <taxon>Arthropoda</taxon>
        <taxon>Hexapoda</taxon>
        <taxon>Insecta</taxon>
        <taxon>Pterygota</taxon>
        <taxon>Neoptera</taxon>
        <taxon>Endopterygota</taxon>
        <taxon>Diptera</taxon>
        <taxon>Nematocera</taxon>
        <taxon>Culicoidea</taxon>
        <taxon>Culicidae</taxon>
        <taxon>Anophelinae</taxon>
        <taxon>Anopheles</taxon>
    </lineage>
</organism>
<reference evidence="1" key="2">
    <citation type="submission" date="2020-05" db="UniProtKB">
        <authorList>
            <consortium name="EnsemblMetazoa"/>
        </authorList>
    </citation>
    <scope>IDENTIFICATION</scope>
    <source>
        <strain evidence="1">CM1001059</strain>
    </source>
</reference>
<sequence>IHLRHLPGAGRVRHALVLAHPYEARKAQRNALLRIDDADAGPVHRAERQIGTQHLPHLHRLEPIVRHDVRLMPVVRFRARYHVRPEKLRVALQIVVGEAGPDLADRLVLLVLLVVAGEQEAPVRAGTLAPAPVAPDHDQIERIAHPGQVVLLELEPVARPLRYLVRRLAGQRFHHQALAVAAHRLVQEALQLVQIARIEPGRVLPLALDLAEVPVQQLAPLDERSLDQRLPVQLFFDGSYFEPSLPDDAVPPAAPSDSSGCFLTEKKKERAAPLVGLAGASGFFSSDGFFSFVGDGFSSFFTSYLFLVSLRSCSSSLLLLLDTTRDRFAFLTAFTGELEASSSSGPMERLLASNESLLGTEIVRRIE</sequence>
<proteinExistence type="predicted"/>
<accession>A0A182UFZ4</accession>
<dbReference type="AlphaFoldDB" id="A0A182UFZ4"/>
<dbReference type="EnsemblMetazoa" id="AMEC019709-RA">
    <property type="protein sequence ID" value="AMEC019709-PA"/>
    <property type="gene ID" value="AMEC019709"/>
</dbReference>